<protein>
    <recommendedName>
        <fullName evidence="10">GOLD domain-containing protein</fullName>
    </recommendedName>
</protein>
<feature type="domain" description="GOLD" evidence="10">
    <location>
        <begin position="33"/>
        <end position="121"/>
    </location>
</feature>
<reference evidence="11 12" key="1">
    <citation type="journal article" date="2018" name="BMC Genomics">
        <title>Genomic evidence for intraspecific hybridization in a clonal and extremely halotolerant yeast.</title>
        <authorList>
            <person name="Gostincar C."/>
            <person name="Stajich J.E."/>
            <person name="Zupancic J."/>
            <person name="Zalar P."/>
            <person name="Gunde-Cimerman N."/>
        </authorList>
    </citation>
    <scope>NUCLEOTIDE SEQUENCE [LARGE SCALE GENOMIC DNA]</scope>
    <source>
        <strain evidence="11 12">EXF-10513</strain>
    </source>
</reference>
<evidence type="ECO:0000256" key="1">
    <source>
        <dbReference type="ARBA" id="ARBA00004479"/>
    </source>
</evidence>
<evidence type="ECO:0000256" key="4">
    <source>
        <dbReference type="ARBA" id="ARBA00022729"/>
    </source>
</evidence>
<evidence type="ECO:0000256" key="9">
    <source>
        <dbReference type="SAM" id="SignalP"/>
    </source>
</evidence>
<evidence type="ECO:0000256" key="6">
    <source>
        <dbReference type="ARBA" id="ARBA00023136"/>
    </source>
</evidence>
<dbReference type="GO" id="GO:0016020">
    <property type="term" value="C:membrane"/>
    <property type="evidence" value="ECO:0007669"/>
    <property type="project" value="UniProtKB-SubCell"/>
</dbReference>
<keyword evidence="4 9" id="KW-0732">Signal</keyword>
<dbReference type="Gene3D" id="2.60.120.680">
    <property type="entry name" value="GOLD domain"/>
    <property type="match status" value="1"/>
</dbReference>
<comment type="similarity">
    <text evidence="2">Belongs to the EMP24/GP25L family.</text>
</comment>
<dbReference type="Pfam" id="PF01105">
    <property type="entry name" value="EMP24_GP25L"/>
    <property type="match status" value="1"/>
</dbReference>
<evidence type="ECO:0000256" key="5">
    <source>
        <dbReference type="ARBA" id="ARBA00022989"/>
    </source>
</evidence>
<dbReference type="Proteomes" id="UP000269539">
    <property type="component" value="Unassembled WGS sequence"/>
</dbReference>
<evidence type="ECO:0000256" key="7">
    <source>
        <dbReference type="ARBA" id="ARBA00037847"/>
    </source>
</evidence>
<comment type="subcellular location">
    <subcellularLocation>
        <location evidence="7">Endomembrane system</location>
        <topology evidence="7">Single-pass membrane protein</topology>
    </subcellularLocation>
    <subcellularLocation>
        <location evidence="1">Membrane</location>
        <topology evidence="1">Single-pass type I membrane protein</topology>
    </subcellularLocation>
</comment>
<evidence type="ECO:0000256" key="3">
    <source>
        <dbReference type="ARBA" id="ARBA00022692"/>
    </source>
</evidence>
<keyword evidence="3 8" id="KW-0812">Transmembrane</keyword>
<feature type="signal peptide" evidence="9">
    <location>
        <begin position="1"/>
        <end position="21"/>
    </location>
</feature>
<dbReference type="AlphaFoldDB" id="A0A3M7E1Z0"/>
<evidence type="ECO:0000313" key="11">
    <source>
        <dbReference type="EMBL" id="RMY70226.1"/>
    </source>
</evidence>
<evidence type="ECO:0000256" key="2">
    <source>
        <dbReference type="ARBA" id="ARBA00007104"/>
    </source>
</evidence>
<name>A0A3M7E1Z0_HORWE</name>
<organism evidence="11 12">
    <name type="scientific">Hortaea werneckii</name>
    <name type="common">Black yeast</name>
    <name type="synonym">Cladosporium werneckii</name>
    <dbReference type="NCBI Taxonomy" id="91943"/>
    <lineage>
        <taxon>Eukaryota</taxon>
        <taxon>Fungi</taxon>
        <taxon>Dikarya</taxon>
        <taxon>Ascomycota</taxon>
        <taxon>Pezizomycotina</taxon>
        <taxon>Dothideomycetes</taxon>
        <taxon>Dothideomycetidae</taxon>
        <taxon>Mycosphaerellales</taxon>
        <taxon>Teratosphaeriaceae</taxon>
        <taxon>Hortaea</taxon>
    </lineage>
</organism>
<dbReference type="InterPro" id="IPR036598">
    <property type="entry name" value="GOLD_dom_sf"/>
</dbReference>
<dbReference type="GO" id="GO:0012505">
    <property type="term" value="C:endomembrane system"/>
    <property type="evidence" value="ECO:0007669"/>
    <property type="project" value="UniProtKB-SubCell"/>
</dbReference>
<dbReference type="InterPro" id="IPR009038">
    <property type="entry name" value="GOLD_dom"/>
</dbReference>
<accession>A0A3M7E1Z0</accession>
<feature type="transmembrane region" description="Helical" evidence="8">
    <location>
        <begin position="204"/>
        <end position="226"/>
    </location>
</feature>
<gene>
    <name evidence="11" type="ORF">D0864_10934</name>
</gene>
<feature type="chain" id="PRO_5017964213" description="GOLD domain-containing protein" evidence="9">
    <location>
        <begin position="22"/>
        <end position="312"/>
    </location>
</feature>
<sequence length="312" mass="35036">MLALLLPFLSLLGLFTTHASATALTYKLVPNEKECFYTHIEKPGVKIAFYFAVQTGGSFDINYAVYGPAKEPGKERVVLEGEKERQGDFVFTANEAGEYRFCFDNNMSTVSDKLVDFEIAVRPQSRPPTNTLPTDMIGYTAQVENEARSSLPQKAGATPEQLSGVEETILKLSGQVSTLVRQQKYFRTRENRNFSTVRSTEGRIFRFSLLESGLMVAMAALQVFIVKMFFTGGRKGEMILLYIFLGCGLVLTTFQVTYKLLSCSDLAYYLYTIYATKSEPRPAQLGLTGCYTVFTIPTRVTFIICMTAHWQR</sequence>
<feature type="transmembrane region" description="Helical" evidence="8">
    <location>
        <begin position="238"/>
        <end position="258"/>
    </location>
</feature>
<dbReference type="SMART" id="SM01190">
    <property type="entry name" value="EMP24_GP25L"/>
    <property type="match status" value="1"/>
</dbReference>
<dbReference type="PROSITE" id="PS50866">
    <property type="entry name" value="GOLD"/>
    <property type="match status" value="1"/>
</dbReference>
<comment type="caution">
    <text evidence="11">The sequence shown here is derived from an EMBL/GenBank/DDBJ whole genome shotgun (WGS) entry which is preliminary data.</text>
</comment>
<keyword evidence="6 8" id="KW-0472">Membrane</keyword>
<dbReference type="SUPFAM" id="SSF101576">
    <property type="entry name" value="Supernatant protein factor (SPF), C-terminal domain"/>
    <property type="match status" value="1"/>
</dbReference>
<evidence type="ECO:0000259" key="10">
    <source>
        <dbReference type="PROSITE" id="PS50866"/>
    </source>
</evidence>
<evidence type="ECO:0000256" key="8">
    <source>
        <dbReference type="SAM" id="Phobius"/>
    </source>
</evidence>
<dbReference type="PANTHER" id="PTHR22811">
    <property type="entry name" value="TRANSMEMBRANE EMP24 DOMAIN-CONTAINING PROTEIN"/>
    <property type="match status" value="1"/>
</dbReference>
<dbReference type="EMBL" id="QWIO01001531">
    <property type="protein sequence ID" value="RMY70226.1"/>
    <property type="molecule type" value="Genomic_DNA"/>
</dbReference>
<dbReference type="InterPro" id="IPR015720">
    <property type="entry name" value="Emp24-like"/>
</dbReference>
<proteinExistence type="inferred from homology"/>
<keyword evidence="5 8" id="KW-1133">Transmembrane helix</keyword>
<evidence type="ECO:0000313" key="12">
    <source>
        <dbReference type="Proteomes" id="UP000269539"/>
    </source>
</evidence>